<dbReference type="InterPro" id="IPR011050">
    <property type="entry name" value="Pectin_lyase_fold/virulence"/>
</dbReference>
<evidence type="ECO:0000313" key="2">
    <source>
        <dbReference type="Proteomes" id="UP000658793"/>
    </source>
</evidence>
<proteinExistence type="predicted"/>
<dbReference type="SUPFAM" id="SSF51126">
    <property type="entry name" value="Pectin lyase-like"/>
    <property type="match status" value="1"/>
</dbReference>
<gene>
    <name evidence="1" type="ORF">GCM10008015_15240</name>
</gene>
<sequence>MLKVYNHSKNDINIPTIKLGKGLNSKYRMTVDGMQGENNKTFNNVTLLAKDSLYVFIETTPNIADANSNDFLYTDDIEFDSGSNLQKVALLTLVKDAVFLYPKRLNDGKTETVTFDNTELSGFYLDENDATNGNELHFTNQKPYVIYGYATVPEGKTVVFDAGARVYFHAKSGLIVPQGATLQCNGNISTTSKQEKEVIFEGDRLEADYANVPGQWAAIWLRDGSTKHNINHLTIKNATIGLRIDNHDNTTVSIKNSQIYNSSNYGILAQNARIKGENIVINTAGQAALACTYGGNYEFTHCTFNNNWSNASQLTLAINNYKSGANPEAKDLTKATFNNCIIYGAYSNEFSLNKNNAALFEYQFNNCLLKTDANSTNPLYNFTADATHYNKIILNQNPHFFDVAKNKLNIDNTSAAFAKGNPAYLIPLDINGKSRTSPPDLGAYQSIAFPK</sequence>
<evidence type="ECO:0008006" key="3">
    <source>
        <dbReference type="Google" id="ProtNLM"/>
    </source>
</evidence>
<dbReference type="EMBL" id="BMGA01000003">
    <property type="protein sequence ID" value="GGA75556.1"/>
    <property type="molecule type" value="Genomic_DNA"/>
</dbReference>
<keyword evidence="2" id="KW-1185">Reference proteome</keyword>
<evidence type="ECO:0000313" key="1">
    <source>
        <dbReference type="EMBL" id="GGA75556.1"/>
    </source>
</evidence>
<protein>
    <recommendedName>
        <fullName evidence="3">Right handed beta helix domain-containing protein</fullName>
    </recommendedName>
</protein>
<reference evidence="2" key="1">
    <citation type="journal article" date="2019" name="Int. J. Syst. Evol. Microbiol.">
        <title>The Global Catalogue of Microorganisms (GCM) 10K type strain sequencing project: providing services to taxonomists for standard genome sequencing and annotation.</title>
        <authorList>
            <consortium name="The Broad Institute Genomics Platform"/>
            <consortium name="The Broad Institute Genome Sequencing Center for Infectious Disease"/>
            <person name="Wu L."/>
            <person name="Ma J."/>
        </authorList>
    </citation>
    <scope>NUCLEOTIDE SEQUENCE [LARGE SCALE GENOMIC DNA]</scope>
    <source>
        <strain evidence="2">CGMCC 1.12811</strain>
    </source>
</reference>
<name>A0ABQ1HGY1_9FLAO</name>
<dbReference type="Proteomes" id="UP000658793">
    <property type="component" value="Unassembled WGS sequence"/>
</dbReference>
<comment type="caution">
    <text evidence="1">The sequence shown here is derived from an EMBL/GenBank/DDBJ whole genome shotgun (WGS) entry which is preliminary data.</text>
</comment>
<accession>A0ABQ1HGY1</accession>
<organism evidence="1 2">
    <name type="scientific">Flavobacterium palustre</name>
    <dbReference type="NCBI Taxonomy" id="1476463"/>
    <lineage>
        <taxon>Bacteria</taxon>
        <taxon>Pseudomonadati</taxon>
        <taxon>Bacteroidota</taxon>
        <taxon>Flavobacteriia</taxon>
        <taxon>Flavobacteriales</taxon>
        <taxon>Flavobacteriaceae</taxon>
        <taxon>Flavobacterium</taxon>
    </lineage>
</organism>